<accession>A0A699ZFJ9</accession>
<name>A0A699ZFJ9_HAELA</name>
<comment type="caution">
    <text evidence="1">The sequence shown here is derived from an EMBL/GenBank/DDBJ whole genome shotgun (WGS) entry which is preliminary data.</text>
</comment>
<proteinExistence type="predicted"/>
<sequence>MVATLKAQLPELSGSELALALTAVSHGRCSSPGLKEAVAQTMAAGLLRARGFRHPFDSAPTASCLLSLARLGAGEEGWLARELLHPSLTTLGSSATSTLLPPG</sequence>
<evidence type="ECO:0000313" key="2">
    <source>
        <dbReference type="Proteomes" id="UP000485058"/>
    </source>
</evidence>
<gene>
    <name evidence="1" type="ORF">HaLaN_14299</name>
</gene>
<keyword evidence="2" id="KW-1185">Reference proteome</keyword>
<dbReference type="AlphaFoldDB" id="A0A699ZFJ9"/>
<dbReference type="Proteomes" id="UP000485058">
    <property type="component" value="Unassembled WGS sequence"/>
</dbReference>
<evidence type="ECO:0000313" key="1">
    <source>
        <dbReference type="EMBL" id="GFH17628.1"/>
    </source>
</evidence>
<reference evidence="1 2" key="1">
    <citation type="submission" date="2020-02" db="EMBL/GenBank/DDBJ databases">
        <title>Draft genome sequence of Haematococcus lacustris strain NIES-144.</title>
        <authorList>
            <person name="Morimoto D."/>
            <person name="Nakagawa S."/>
            <person name="Yoshida T."/>
            <person name="Sawayama S."/>
        </authorList>
    </citation>
    <scope>NUCLEOTIDE SEQUENCE [LARGE SCALE GENOMIC DNA]</scope>
    <source>
        <strain evidence="1 2">NIES-144</strain>
    </source>
</reference>
<protein>
    <submittedName>
        <fullName evidence="1">Uncharacterized protein</fullName>
    </submittedName>
</protein>
<dbReference type="EMBL" id="BLLF01001178">
    <property type="protein sequence ID" value="GFH17628.1"/>
    <property type="molecule type" value="Genomic_DNA"/>
</dbReference>
<organism evidence="1 2">
    <name type="scientific">Haematococcus lacustris</name>
    <name type="common">Green alga</name>
    <name type="synonym">Haematococcus pluvialis</name>
    <dbReference type="NCBI Taxonomy" id="44745"/>
    <lineage>
        <taxon>Eukaryota</taxon>
        <taxon>Viridiplantae</taxon>
        <taxon>Chlorophyta</taxon>
        <taxon>core chlorophytes</taxon>
        <taxon>Chlorophyceae</taxon>
        <taxon>CS clade</taxon>
        <taxon>Chlamydomonadales</taxon>
        <taxon>Haematococcaceae</taxon>
        <taxon>Haematococcus</taxon>
    </lineage>
</organism>